<dbReference type="GeneID" id="24803708"/>
<dbReference type="InterPro" id="IPR003694">
    <property type="entry name" value="NAD_synthase"/>
</dbReference>
<evidence type="ECO:0000256" key="9">
    <source>
        <dbReference type="RuleBase" id="RU003811"/>
    </source>
</evidence>
<feature type="binding site" description="in other chain" evidence="8">
    <location>
        <begin position="242"/>
        <end position="243"/>
    </location>
    <ligand>
        <name>deamido-NAD(+)</name>
        <dbReference type="ChEBI" id="CHEBI:58437"/>
        <note>ligand shared between two neighboring subunits</note>
    </ligand>
</feature>
<comment type="subunit">
    <text evidence="8">Homodimer.</text>
</comment>
<protein>
    <recommendedName>
        <fullName evidence="8 10">NH(3)-dependent NAD(+) synthetase</fullName>
        <ecNumber evidence="8 10">6.3.1.5</ecNumber>
    </recommendedName>
</protein>
<feature type="binding site" evidence="8">
    <location>
        <begin position="29"/>
        <end position="36"/>
    </location>
    <ligand>
        <name>ATP</name>
        <dbReference type="ChEBI" id="CHEBI:30616"/>
    </ligand>
</feature>
<feature type="binding site" description="in other chain" evidence="8">
    <location>
        <position position="145"/>
    </location>
    <ligand>
        <name>deamido-NAD(+)</name>
        <dbReference type="ChEBI" id="CHEBI:58437"/>
        <note>ligand shared between two neighboring subunits</note>
    </ligand>
</feature>
<dbReference type="EMBL" id="CP011267">
    <property type="protein sequence ID" value="AKG91551.1"/>
    <property type="molecule type" value="Genomic_DNA"/>
</dbReference>
<dbReference type="HOGENOM" id="CLU_059327_1_1_2"/>
<organism evidence="12 13">
    <name type="scientific">Geoglobus ahangari</name>
    <dbReference type="NCBI Taxonomy" id="113653"/>
    <lineage>
        <taxon>Archaea</taxon>
        <taxon>Methanobacteriati</taxon>
        <taxon>Methanobacteriota</taxon>
        <taxon>Archaeoglobi</taxon>
        <taxon>Archaeoglobales</taxon>
        <taxon>Archaeoglobaceae</taxon>
        <taxon>Geoglobus</taxon>
    </lineage>
</organism>
<proteinExistence type="inferred from homology"/>
<dbReference type="InParanoid" id="A0A0F7DBR5"/>
<evidence type="ECO:0000256" key="1">
    <source>
        <dbReference type="ARBA" id="ARBA00005859"/>
    </source>
</evidence>
<dbReference type="GO" id="GO:0046872">
    <property type="term" value="F:metal ion binding"/>
    <property type="evidence" value="ECO:0007669"/>
    <property type="project" value="UniProtKB-KW"/>
</dbReference>
<gene>
    <name evidence="8" type="primary">nadE</name>
    <name evidence="12" type="ORF">GAH_01134</name>
</gene>
<feature type="binding site" evidence="8">
    <location>
        <position position="183"/>
    </location>
    <ligand>
        <name>ATP</name>
        <dbReference type="ChEBI" id="CHEBI:30616"/>
    </ligand>
</feature>
<keyword evidence="2 8" id="KW-0436">Ligase</keyword>
<keyword evidence="4 8" id="KW-0547">Nucleotide-binding</keyword>
<dbReference type="OrthoDB" id="39312at2157"/>
<keyword evidence="13" id="KW-1185">Reference proteome</keyword>
<dbReference type="GO" id="GO:0003952">
    <property type="term" value="F:NAD+ synthase (glutamine-hydrolyzing) activity"/>
    <property type="evidence" value="ECO:0007669"/>
    <property type="project" value="InterPro"/>
</dbReference>
<dbReference type="FunFam" id="3.40.50.620:FF:000106">
    <property type="entry name" value="Glutamine-dependent NAD(+) synthetase"/>
    <property type="match status" value="1"/>
</dbReference>
<dbReference type="AlphaFoldDB" id="A0A0F7DBR5"/>
<dbReference type="GO" id="GO:0009435">
    <property type="term" value="P:NAD+ biosynthetic process"/>
    <property type="evidence" value="ECO:0007669"/>
    <property type="project" value="UniProtKB-UniRule"/>
</dbReference>
<dbReference type="PATRIC" id="fig|113653.22.peg.1128"/>
<keyword evidence="5 8" id="KW-0067">ATP-binding</keyword>
<dbReference type="FunCoup" id="A0A0F7DBR5">
    <property type="interactions" value="73"/>
</dbReference>
<dbReference type="NCBIfam" id="NF010587">
    <property type="entry name" value="PRK13980.1"/>
    <property type="match status" value="1"/>
</dbReference>
<feature type="binding site" evidence="8">
    <location>
        <position position="132"/>
    </location>
    <ligand>
        <name>ATP</name>
        <dbReference type="ChEBI" id="CHEBI:30616"/>
    </ligand>
</feature>
<feature type="domain" description="NAD/GMP synthase" evidence="11">
    <location>
        <begin position="8"/>
        <end position="247"/>
    </location>
</feature>
<evidence type="ECO:0000256" key="5">
    <source>
        <dbReference type="ARBA" id="ARBA00022840"/>
    </source>
</evidence>
<evidence type="ECO:0000256" key="4">
    <source>
        <dbReference type="ARBA" id="ARBA00022741"/>
    </source>
</evidence>
<evidence type="ECO:0000256" key="6">
    <source>
        <dbReference type="ARBA" id="ARBA00022842"/>
    </source>
</evidence>
<dbReference type="GO" id="GO:0005524">
    <property type="term" value="F:ATP binding"/>
    <property type="evidence" value="ECO:0007669"/>
    <property type="project" value="UniProtKB-UniRule"/>
</dbReference>
<keyword evidence="6 8" id="KW-0460">Magnesium</keyword>
<evidence type="ECO:0000256" key="8">
    <source>
        <dbReference type="HAMAP-Rule" id="MF_00193"/>
    </source>
</evidence>
<evidence type="ECO:0000256" key="10">
    <source>
        <dbReference type="RuleBase" id="RU003812"/>
    </source>
</evidence>
<name>A0A0F7DBR5_9EURY</name>
<feature type="binding site" description="in other chain" evidence="8">
    <location>
        <position position="112"/>
    </location>
    <ligand>
        <name>deamido-NAD(+)</name>
        <dbReference type="ChEBI" id="CHEBI:58437"/>
        <note>ligand shared between two neighboring subunits</note>
    </ligand>
</feature>
<dbReference type="UniPathway" id="UPA00253">
    <property type="reaction ID" value="UER00333"/>
</dbReference>
<comment type="catalytic activity">
    <reaction evidence="8 10">
        <text>deamido-NAD(+) + NH4(+) + ATP = AMP + diphosphate + NAD(+) + H(+)</text>
        <dbReference type="Rhea" id="RHEA:21188"/>
        <dbReference type="ChEBI" id="CHEBI:15378"/>
        <dbReference type="ChEBI" id="CHEBI:28938"/>
        <dbReference type="ChEBI" id="CHEBI:30616"/>
        <dbReference type="ChEBI" id="CHEBI:33019"/>
        <dbReference type="ChEBI" id="CHEBI:57540"/>
        <dbReference type="ChEBI" id="CHEBI:58437"/>
        <dbReference type="ChEBI" id="CHEBI:456215"/>
        <dbReference type="EC" id="6.3.1.5"/>
    </reaction>
</comment>
<comment type="pathway">
    <text evidence="8">Cofactor biosynthesis; NAD(+) biosynthesis; NAD(+) from deamido-NAD(+) (ammonia route): step 1/1.</text>
</comment>
<evidence type="ECO:0000313" key="12">
    <source>
        <dbReference type="EMBL" id="AKG91551.1"/>
    </source>
</evidence>
<dbReference type="GO" id="GO:0005737">
    <property type="term" value="C:cytoplasm"/>
    <property type="evidence" value="ECO:0007669"/>
    <property type="project" value="InterPro"/>
</dbReference>
<dbReference type="PANTHER" id="PTHR23090">
    <property type="entry name" value="NH 3 /GLUTAMINE-DEPENDENT NAD + SYNTHETASE"/>
    <property type="match status" value="1"/>
</dbReference>
<dbReference type="KEGG" id="gah:GAH_01134"/>
<evidence type="ECO:0000256" key="2">
    <source>
        <dbReference type="ARBA" id="ARBA00022598"/>
    </source>
</evidence>
<accession>A0A0F7DBR5</accession>
<dbReference type="SUPFAM" id="SSF52402">
    <property type="entry name" value="Adenine nucleotide alpha hydrolases-like"/>
    <property type="match status" value="1"/>
</dbReference>
<sequence>MMWERVADRICDFIRKKVELANADGVVVGVSGGVDSATVAFLSVRALGSDRVFATIMPEIGVTTEEDVEDAKLVCETLGIEYRYVEINPLLESFSRTFGESDSLAFANVKPRVRMIINYYYANRLNRLVAGTGNKSELKVGYFTKYGDGGVDFLPIGDLYKTEVFELAKYLGVPERIISKKPSARLWKGQTDEDEMGISYQKLDAILKGIEAGMEKEEMVERLGVSAEEVEKVISMVEKSRHKRELPPIAPVRGLIDV</sequence>
<dbReference type="Gene3D" id="3.40.50.620">
    <property type="entry name" value="HUPs"/>
    <property type="match status" value="1"/>
</dbReference>
<dbReference type="CDD" id="cd00553">
    <property type="entry name" value="NAD_synthase"/>
    <property type="match status" value="1"/>
</dbReference>
<feature type="binding site" evidence="8">
    <location>
        <position position="152"/>
    </location>
    <ligand>
        <name>deamido-NAD(+)</name>
        <dbReference type="ChEBI" id="CHEBI:58437"/>
        <note>ligand shared between two neighboring subunits</note>
    </ligand>
</feature>
<reference evidence="12 13" key="1">
    <citation type="submission" date="2015-04" db="EMBL/GenBank/DDBJ databases">
        <title>The complete genome sequence of the hyperthermophilic, obligate iron-reducing archaeon Geoglobus ahangari strain 234T.</title>
        <authorList>
            <person name="Manzella M.P."/>
            <person name="Holmes D.E."/>
            <person name="Rocheleau J.M."/>
            <person name="Chung A."/>
            <person name="Reguera G."/>
            <person name="Kashefi K."/>
        </authorList>
    </citation>
    <scope>NUCLEOTIDE SEQUENCE [LARGE SCALE GENOMIC DNA]</scope>
    <source>
        <strain evidence="12 13">234</strain>
    </source>
</reference>
<dbReference type="GO" id="GO:0004359">
    <property type="term" value="F:glutaminase activity"/>
    <property type="evidence" value="ECO:0007669"/>
    <property type="project" value="InterPro"/>
</dbReference>
<keyword evidence="3 8" id="KW-0479">Metal-binding</keyword>
<comment type="function">
    <text evidence="8">Catalyzes the ATP-dependent amidation of deamido-NAD to form NAD. Uses ammonia as a nitrogen source.</text>
</comment>
<dbReference type="Pfam" id="PF02540">
    <property type="entry name" value="NAD_synthase"/>
    <property type="match status" value="1"/>
</dbReference>
<dbReference type="Proteomes" id="UP000034723">
    <property type="component" value="Chromosome"/>
</dbReference>
<dbReference type="InterPro" id="IPR022926">
    <property type="entry name" value="NH(3)-dep_NAD(+)_synth"/>
</dbReference>
<evidence type="ECO:0000313" key="13">
    <source>
        <dbReference type="Proteomes" id="UP000034723"/>
    </source>
</evidence>
<feature type="binding site" evidence="8">
    <location>
        <position position="161"/>
    </location>
    <ligand>
        <name>ATP</name>
        <dbReference type="ChEBI" id="CHEBI:30616"/>
    </ligand>
</feature>
<feature type="binding site" evidence="8">
    <location>
        <position position="35"/>
    </location>
    <ligand>
        <name>Mg(2+)</name>
        <dbReference type="ChEBI" id="CHEBI:18420"/>
    </ligand>
</feature>
<comment type="similarity">
    <text evidence="1 8 9">Belongs to the NAD synthetase family.</text>
</comment>
<dbReference type="InterPro" id="IPR022310">
    <property type="entry name" value="NAD/GMP_synthase"/>
</dbReference>
<dbReference type="NCBIfam" id="TIGR00552">
    <property type="entry name" value="nadE"/>
    <property type="match status" value="1"/>
</dbReference>
<evidence type="ECO:0000256" key="7">
    <source>
        <dbReference type="ARBA" id="ARBA00023027"/>
    </source>
</evidence>
<dbReference type="STRING" id="113653.GAH_01134"/>
<dbReference type="RefSeq" id="WP_048095228.1">
    <property type="nucleotide sequence ID" value="NZ_CP011267.1"/>
</dbReference>
<dbReference type="EC" id="6.3.1.5" evidence="8 10"/>
<feature type="binding site" evidence="8">
    <location>
        <position position="137"/>
    </location>
    <ligand>
        <name>Mg(2+)</name>
        <dbReference type="ChEBI" id="CHEBI:18420"/>
    </ligand>
</feature>
<evidence type="ECO:0000256" key="3">
    <source>
        <dbReference type="ARBA" id="ARBA00022723"/>
    </source>
</evidence>
<evidence type="ECO:0000259" key="11">
    <source>
        <dbReference type="Pfam" id="PF02540"/>
    </source>
</evidence>
<dbReference type="HAMAP" id="MF_00193">
    <property type="entry name" value="NadE_ammonia_dep"/>
    <property type="match status" value="1"/>
</dbReference>
<dbReference type="GO" id="GO:0008795">
    <property type="term" value="F:NAD+ synthase activity"/>
    <property type="evidence" value="ECO:0007669"/>
    <property type="project" value="UniProtKB-UniRule"/>
</dbReference>
<dbReference type="InterPro" id="IPR014729">
    <property type="entry name" value="Rossmann-like_a/b/a_fold"/>
</dbReference>
<keyword evidence="7 8" id="KW-0520">NAD</keyword>
<dbReference type="PANTHER" id="PTHR23090:SF9">
    <property type="entry name" value="GLUTAMINE-DEPENDENT NAD(+) SYNTHETASE"/>
    <property type="match status" value="1"/>
</dbReference>